<feature type="compositionally biased region" description="Basic and acidic residues" evidence="5">
    <location>
        <begin position="1010"/>
        <end position="1025"/>
    </location>
</feature>
<dbReference type="SUPFAM" id="SSF57903">
    <property type="entry name" value="FYVE/PHD zinc finger"/>
    <property type="match status" value="1"/>
</dbReference>
<evidence type="ECO:0000256" key="4">
    <source>
        <dbReference type="PROSITE-ProRule" id="PRU00146"/>
    </source>
</evidence>
<dbReference type="OrthoDB" id="20839at2759"/>
<evidence type="ECO:0000256" key="1">
    <source>
        <dbReference type="ARBA" id="ARBA00022723"/>
    </source>
</evidence>
<dbReference type="GO" id="GO:0008270">
    <property type="term" value="F:zinc ion binding"/>
    <property type="evidence" value="ECO:0007669"/>
    <property type="project" value="UniProtKB-KW"/>
</dbReference>
<feature type="region of interest" description="Disordered" evidence="5">
    <location>
        <begin position="1010"/>
        <end position="1029"/>
    </location>
</feature>
<feature type="domain" description="PHD-type" evidence="6">
    <location>
        <begin position="126"/>
        <end position="176"/>
    </location>
</feature>
<dbReference type="Pfam" id="PF13832">
    <property type="entry name" value="zf-HC5HC2H_2"/>
    <property type="match status" value="2"/>
</dbReference>
<proteinExistence type="predicted"/>
<evidence type="ECO:0000256" key="5">
    <source>
        <dbReference type="SAM" id="MobiDB-lite"/>
    </source>
</evidence>
<dbReference type="InterPro" id="IPR011011">
    <property type="entry name" value="Znf_FYVE_PHD"/>
</dbReference>
<feature type="region of interest" description="Disordered" evidence="5">
    <location>
        <begin position="1121"/>
        <end position="1142"/>
    </location>
</feature>
<feature type="domain" description="PHD-type" evidence="7">
    <location>
        <begin position="187"/>
        <end position="295"/>
    </location>
</feature>
<feature type="region of interest" description="Disordered" evidence="5">
    <location>
        <begin position="299"/>
        <end position="398"/>
    </location>
</feature>
<dbReference type="Pfam" id="PF13831">
    <property type="entry name" value="PHD_2"/>
    <property type="match status" value="1"/>
</dbReference>
<dbReference type="PROSITE" id="PS50016">
    <property type="entry name" value="ZF_PHD_2"/>
    <property type="match status" value="1"/>
</dbReference>
<feature type="compositionally biased region" description="Basic residues" evidence="5">
    <location>
        <begin position="1131"/>
        <end position="1142"/>
    </location>
</feature>
<keyword evidence="1" id="KW-0479">Metal-binding</keyword>
<gene>
    <name evidence="8" type="ORF">H257_17259</name>
</gene>
<dbReference type="CDD" id="cd15571">
    <property type="entry name" value="ePHD"/>
    <property type="match status" value="2"/>
</dbReference>
<dbReference type="PANTHER" id="PTHR13793:SF107">
    <property type="entry name" value="BROMODOMAIN-CONTAINING PROTEIN HOMOLOG"/>
    <property type="match status" value="1"/>
</dbReference>
<dbReference type="EMBL" id="KI913215">
    <property type="protein sequence ID" value="ETV66211.1"/>
    <property type="molecule type" value="Genomic_DNA"/>
</dbReference>
<feature type="compositionally biased region" description="Basic and acidic residues" evidence="5">
    <location>
        <begin position="361"/>
        <end position="380"/>
    </location>
</feature>
<dbReference type="Gene3D" id="3.30.40.10">
    <property type="entry name" value="Zinc/RING finger domain, C3HC4 (zinc finger)"/>
    <property type="match status" value="3"/>
</dbReference>
<accession>W4FHB5</accession>
<dbReference type="PROSITE" id="PS51805">
    <property type="entry name" value="EPHD"/>
    <property type="match status" value="2"/>
</dbReference>
<evidence type="ECO:0000256" key="2">
    <source>
        <dbReference type="ARBA" id="ARBA00022771"/>
    </source>
</evidence>
<dbReference type="AlphaFoldDB" id="W4FHB5"/>
<name>W4FHB5_APHAT</name>
<dbReference type="InterPro" id="IPR001965">
    <property type="entry name" value="Znf_PHD"/>
</dbReference>
<evidence type="ECO:0000256" key="3">
    <source>
        <dbReference type="ARBA" id="ARBA00022833"/>
    </source>
</evidence>
<dbReference type="CDD" id="cd15492">
    <property type="entry name" value="PHD_BRPF_JADE_like"/>
    <property type="match status" value="1"/>
</dbReference>
<sequence>MDALCDHALFNFSVQDADLMDYIEAIQGLLVASPDTDEDQALVLNAINVVEEYILATPHTKATYSYLLPSVSLLKQELSYYVSVPSTLDVPVITDDEQGSMSSPSSIDRDIDTSMVIEEVPDKTPVIRCNVCWGEESFVNDCIVICDECDVAVHESCYSIPHVPESSWFCNFCDVQRVAPAETWEPVGKCRACHLKGGALMPSHVPNTWVHMSCAIYLPELYFLHHNVVGLDALKPRRKLKCMFCKQPNKGACAQCAHPKCTASYHVQCALEHGVTFHDTSGTGTSYTSLCPTHHLRRPLPLNQVCPTQPETTKTTTTDTKVQRNIQQWLSEPVTEDPQPNRVATTPKPRTPEPPTPRNPETPKPRNPETPKPRNPEPPKPRTPLPMSHPPSSSFSTFRPSKHLAQVFVPANPTASDDNLVLVVLPQLPLGMDFAYSDESGKNPPWTIQDVSNPLLRGAVDSGLIQKGDQVVAINNVSLEEGGGVTPAQLSSTILPQNPDQHSVQVWLRRARTCNTDDVDWPWGFLRSDGKLAMVPVWQEMADVYFSPVSAKPSIKYFRAYFQNTADSRHVPALGYAVPPVVRRHRRVSMQAKNMTNILIHPPLDEGDMVQVAARTWPGINKLGGTGRIKAKHVVDGQMMYDIAYILGGAEKGVERQYITPVSEDNPVNMNASVNQQEEDEIERWTVYAEYTAYIQHHPSVQRRAQDDGFHLTFQQVIRDEEETLQEITNNKNDTTVREAMYGQVVVTAVVGQDETMMEEDEILRELEICQGRLDQLEAGIQAQLTPVMEKLSKERKDLYDTKLERLVASQVEVTYNQLINLQHQHDNMNDSSDDEEQDDEPRNPETPKPLGDQHAPVQEQEEEEEERLNPLFASISESTGHVCVLCGVSGGDLAATSCGHKAHIMCLLYTPETYFEHAMGFGVANIPPRRRTLVCALCKTSTGVNKIQCHAKKCTKPMHVQCAFVAGLLTTHPTFCGWCPKHLKLADAATQASVDLPPHLQTTKRKFIQEHKQQRVSKPQDDKTQPPVKVPVEVPEVVEEKATKTPVIPAKEPRHENQVFQVGDTVDVLPRLWAGINKPGGVGRVKARHDTPDTGMITYDIEYVLGCRDKNVPRMYLTKYTPPTPNQHKTLAKRRRTTNTL</sequence>
<dbReference type="RefSeq" id="XP_009844280.1">
    <property type="nucleotide sequence ID" value="XM_009845978.1"/>
</dbReference>
<feature type="domain" description="PHD-type" evidence="7">
    <location>
        <begin position="881"/>
        <end position="984"/>
    </location>
</feature>
<reference evidence="8" key="1">
    <citation type="submission" date="2013-12" db="EMBL/GenBank/DDBJ databases">
        <title>The Genome Sequence of Aphanomyces astaci APO3.</title>
        <authorList>
            <consortium name="The Broad Institute Genomics Platform"/>
            <person name="Russ C."/>
            <person name="Tyler B."/>
            <person name="van West P."/>
            <person name="Dieguez-Uribeondo J."/>
            <person name="Young S.K."/>
            <person name="Zeng Q."/>
            <person name="Gargeya S."/>
            <person name="Fitzgerald M."/>
            <person name="Abouelleil A."/>
            <person name="Alvarado L."/>
            <person name="Chapman S.B."/>
            <person name="Gainer-Dewar J."/>
            <person name="Goldberg J."/>
            <person name="Griggs A."/>
            <person name="Gujja S."/>
            <person name="Hansen M."/>
            <person name="Howarth C."/>
            <person name="Imamovic A."/>
            <person name="Ireland A."/>
            <person name="Larimer J."/>
            <person name="McCowan C."/>
            <person name="Murphy C."/>
            <person name="Pearson M."/>
            <person name="Poon T.W."/>
            <person name="Priest M."/>
            <person name="Roberts A."/>
            <person name="Saif S."/>
            <person name="Shea T."/>
            <person name="Sykes S."/>
            <person name="Wortman J."/>
            <person name="Nusbaum C."/>
            <person name="Birren B."/>
        </authorList>
    </citation>
    <scope>NUCLEOTIDE SEQUENCE [LARGE SCALE GENOMIC DNA]</scope>
    <source>
        <strain evidence="8">APO3</strain>
    </source>
</reference>
<dbReference type="SMART" id="SM00249">
    <property type="entry name" value="PHD"/>
    <property type="match status" value="3"/>
</dbReference>
<dbReference type="PROSITE" id="PS01359">
    <property type="entry name" value="ZF_PHD_1"/>
    <property type="match status" value="1"/>
</dbReference>
<dbReference type="InterPro" id="IPR013083">
    <property type="entry name" value="Znf_RING/FYVE/PHD"/>
</dbReference>
<organism evidence="8">
    <name type="scientific">Aphanomyces astaci</name>
    <name type="common">Crayfish plague agent</name>
    <dbReference type="NCBI Taxonomy" id="112090"/>
    <lineage>
        <taxon>Eukaryota</taxon>
        <taxon>Sar</taxon>
        <taxon>Stramenopiles</taxon>
        <taxon>Oomycota</taxon>
        <taxon>Saprolegniomycetes</taxon>
        <taxon>Saprolegniales</taxon>
        <taxon>Verrucalvaceae</taxon>
        <taxon>Aphanomyces</taxon>
    </lineage>
</organism>
<dbReference type="GO" id="GO:0006357">
    <property type="term" value="P:regulation of transcription by RNA polymerase II"/>
    <property type="evidence" value="ECO:0007669"/>
    <property type="project" value="TreeGrafter"/>
</dbReference>
<feature type="region of interest" description="Disordered" evidence="5">
    <location>
        <begin position="825"/>
        <end position="868"/>
    </location>
</feature>
<evidence type="ECO:0000259" key="7">
    <source>
        <dbReference type="PROSITE" id="PS51805"/>
    </source>
</evidence>
<dbReference type="VEuPathDB" id="FungiDB:H257_17259"/>
<keyword evidence="2 4" id="KW-0863">Zinc-finger</keyword>
<keyword evidence="3" id="KW-0862">Zinc</keyword>
<protein>
    <recommendedName>
        <fullName evidence="9">PHD-type domain-containing protein</fullName>
    </recommendedName>
</protein>
<dbReference type="InterPro" id="IPR034732">
    <property type="entry name" value="EPHD"/>
</dbReference>
<evidence type="ECO:0000259" key="6">
    <source>
        <dbReference type="PROSITE" id="PS50016"/>
    </source>
</evidence>
<evidence type="ECO:0008006" key="9">
    <source>
        <dbReference type="Google" id="ProtNLM"/>
    </source>
</evidence>
<dbReference type="InterPro" id="IPR019787">
    <property type="entry name" value="Znf_PHD-finger"/>
</dbReference>
<dbReference type="GeneID" id="20819255"/>
<dbReference type="STRING" id="112090.W4FHB5"/>
<dbReference type="InterPro" id="IPR050701">
    <property type="entry name" value="Histone_Mod_Regulator"/>
</dbReference>
<dbReference type="InterPro" id="IPR019786">
    <property type="entry name" value="Zinc_finger_PHD-type_CS"/>
</dbReference>
<dbReference type="PANTHER" id="PTHR13793">
    <property type="entry name" value="PHD FINGER PROTEINS"/>
    <property type="match status" value="1"/>
</dbReference>
<evidence type="ECO:0000313" key="8">
    <source>
        <dbReference type="EMBL" id="ETV66211.1"/>
    </source>
</evidence>